<evidence type="ECO:0000256" key="2">
    <source>
        <dbReference type="ARBA" id="ARBA00022729"/>
    </source>
</evidence>
<dbReference type="GO" id="GO:0004553">
    <property type="term" value="F:hydrolase activity, hydrolyzing O-glycosyl compounds"/>
    <property type="evidence" value="ECO:0007669"/>
    <property type="project" value="InterPro"/>
</dbReference>
<feature type="active site" description="Proton donor" evidence="5">
    <location>
        <position position="235"/>
    </location>
</feature>
<dbReference type="RefSeq" id="WP_245090735.1">
    <property type="nucleotide sequence ID" value="NZ_CP095053.1"/>
</dbReference>
<dbReference type="InterPro" id="IPR016828">
    <property type="entry name" value="Alpha-L-arabinofuranosidase"/>
</dbReference>
<evidence type="ECO:0000313" key="10">
    <source>
        <dbReference type="Proteomes" id="UP000829925"/>
    </source>
</evidence>
<keyword evidence="4 7" id="KW-0326">Glycosidase</keyword>
<dbReference type="AlphaFoldDB" id="A0A8T9SPT0"/>
<accession>A0A8T9SPT0</accession>
<proteinExistence type="inferred from homology"/>
<name>A0A8T9SPT0_9BACT</name>
<evidence type="ECO:0000313" key="9">
    <source>
        <dbReference type="EMBL" id="UOR03717.1"/>
    </source>
</evidence>
<keyword evidence="10" id="KW-1185">Reference proteome</keyword>
<dbReference type="KEGG" id="haei:MUN82_12240"/>
<feature type="chain" id="PRO_5035856656" evidence="8">
    <location>
        <begin position="29"/>
        <end position="363"/>
    </location>
</feature>
<feature type="site" description="Important for catalytic activity, responsible for pKa modulation of the active site Glu and correct orientation of both the proton donor and substrate" evidence="6">
    <location>
        <position position="174"/>
    </location>
</feature>
<dbReference type="CDD" id="cd18820">
    <property type="entry name" value="GH43_LbAraf43-like"/>
    <property type="match status" value="1"/>
</dbReference>
<dbReference type="Gene3D" id="2.115.10.20">
    <property type="entry name" value="Glycosyl hydrolase domain, family 43"/>
    <property type="match status" value="1"/>
</dbReference>
<dbReference type="InterPro" id="IPR023296">
    <property type="entry name" value="Glyco_hydro_beta-prop_sf"/>
</dbReference>
<organism evidence="9 10">
    <name type="scientific">Hymenobacter aerilatus</name>
    <dbReference type="NCBI Taxonomy" id="2932251"/>
    <lineage>
        <taxon>Bacteria</taxon>
        <taxon>Pseudomonadati</taxon>
        <taxon>Bacteroidota</taxon>
        <taxon>Cytophagia</taxon>
        <taxon>Cytophagales</taxon>
        <taxon>Hymenobacteraceae</taxon>
        <taxon>Hymenobacter</taxon>
    </lineage>
</organism>
<evidence type="ECO:0000256" key="6">
    <source>
        <dbReference type="PIRSR" id="PIRSR606710-2"/>
    </source>
</evidence>
<dbReference type="EMBL" id="CP095053">
    <property type="protein sequence ID" value="UOR03717.1"/>
    <property type="molecule type" value="Genomic_DNA"/>
</dbReference>
<evidence type="ECO:0000256" key="1">
    <source>
        <dbReference type="ARBA" id="ARBA00009865"/>
    </source>
</evidence>
<keyword evidence="3 7" id="KW-0378">Hydrolase</keyword>
<comment type="similarity">
    <text evidence="1 7">Belongs to the glycosyl hydrolase 43 family.</text>
</comment>
<evidence type="ECO:0000256" key="8">
    <source>
        <dbReference type="SAM" id="SignalP"/>
    </source>
</evidence>
<gene>
    <name evidence="9" type="ORF">MUN82_12240</name>
</gene>
<feature type="active site" description="Proton acceptor" evidence="5">
    <location>
        <position position="60"/>
    </location>
</feature>
<keyword evidence="2 8" id="KW-0732">Signal</keyword>
<evidence type="ECO:0000256" key="5">
    <source>
        <dbReference type="PIRSR" id="PIRSR606710-1"/>
    </source>
</evidence>
<dbReference type="SUPFAM" id="SSF75005">
    <property type="entry name" value="Arabinanase/levansucrase/invertase"/>
    <property type="match status" value="1"/>
</dbReference>
<feature type="signal peptide" evidence="8">
    <location>
        <begin position="1"/>
        <end position="28"/>
    </location>
</feature>
<dbReference type="PANTHER" id="PTHR43817">
    <property type="entry name" value="GLYCOSYL HYDROLASE"/>
    <property type="match status" value="1"/>
</dbReference>
<dbReference type="InterPro" id="IPR006710">
    <property type="entry name" value="Glyco_hydro_43"/>
</dbReference>
<dbReference type="PIRSF" id="PIRSF025414">
    <property type="entry name" value="Alpha-L-arabinofuranosidase"/>
    <property type="match status" value="1"/>
</dbReference>
<evidence type="ECO:0000256" key="4">
    <source>
        <dbReference type="ARBA" id="ARBA00023295"/>
    </source>
</evidence>
<dbReference type="Proteomes" id="UP000829925">
    <property type="component" value="Chromosome"/>
</dbReference>
<dbReference type="Pfam" id="PF04616">
    <property type="entry name" value="Glyco_hydro_43"/>
    <property type="match status" value="1"/>
</dbReference>
<evidence type="ECO:0000256" key="3">
    <source>
        <dbReference type="ARBA" id="ARBA00022801"/>
    </source>
</evidence>
<reference evidence="9 10" key="1">
    <citation type="submission" date="2022-04" db="EMBL/GenBank/DDBJ databases">
        <title>Hymenobacter sp. isolated from the air.</title>
        <authorList>
            <person name="Won M."/>
            <person name="Lee C.-M."/>
            <person name="Woen H.-Y."/>
            <person name="Kwon S.-W."/>
        </authorList>
    </citation>
    <scope>NUCLEOTIDE SEQUENCE [LARGE SCALE GENOMIC DNA]</scope>
    <source>
        <strain evidence="10">5413 J-13</strain>
    </source>
</reference>
<protein>
    <submittedName>
        <fullName evidence="9">Glycoside hydrolase family 43 protein</fullName>
    </submittedName>
</protein>
<evidence type="ECO:0000256" key="7">
    <source>
        <dbReference type="RuleBase" id="RU361187"/>
    </source>
</evidence>
<dbReference type="PANTHER" id="PTHR43817:SF1">
    <property type="entry name" value="HYDROLASE, FAMILY 43, PUTATIVE (AFU_ORTHOLOGUE AFUA_3G01660)-RELATED"/>
    <property type="match status" value="1"/>
</dbReference>
<dbReference type="GO" id="GO:0005975">
    <property type="term" value="P:carbohydrate metabolic process"/>
    <property type="evidence" value="ECO:0007669"/>
    <property type="project" value="InterPro"/>
</dbReference>
<sequence length="363" mass="39873">MITFYMGLLSRKGKQLLALILLSSCGDAGDNSPVSSTPVPTPAPVAGTTFTNPLLPSGADPWVYQQGNTYYYLNTTYTNLRIWKTSKMSDLGTVSSTLAWAPPASGPASGNLWAPELYRFDNKWYLYYSAGPAGTDLGQQRTWVLENSAADPTTGTWTDKGRIFCASADFWAIDGTVLEQNSKRYFIWSGHNGIDAVQRLYISLMSNPWTLTGPRVELSHPEYSWETVGPPYVNEGPEILQHEGKTFLVYSASFCGTDYYSLGMLTADATADPMLPASWTKSTKPVFSQSPLNRAYATGHNGFFKSKDGTQDWLIYHANSSASQGCYDTRNPRMQSFTWNPDGTPNFGTPVAINTPITKPSGE</sequence>